<dbReference type="EMBL" id="PGFH01000001">
    <property type="protein sequence ID" value="PJJ80947.1"/>
    <property type="molecule type" value="Genomic_DNA"/>
</dbReference>
<dbReference type="PANTHER" id="PTHR43451:SF1">
    <property type="entry name" value="ACETYLTRANSFERASE"/>
    <property type="match status" value="1"/>
</dbReference>
<keyword evidence="2" id="KW-0808">Transferase</keyword>
<organism evidence="2 3">
    <name type="scientific">Salinibacterium amurskyense</name>
    <dbReference type="NCBI Taxonomy" id="205941"/>
    <lineage>
        <taxon>Bacteria</taxon>
        <taxon>Bacillati</taxon>
        <taxon>Actinomycetota</taxon>
        <taxon>Actinomycetes</taxon>
        <taxon>Micrococcales</taxon>
        <taxon>Microbacteriaceae</taxon>
        <taxon>Salinibacterium</taxon>
    </lineage>
</organism>
<evidence type="ECO:0000259" key="1">
    <source>
        <dbReference type="PROSITE" id="PS51186"/>
    </source>
</evidence>
<dbReference type="Gene3D" id="3.40.630.30">
    <property type="match status" value="1"/>
</dbReference>
<feature type="domain" description="N-acetyltransferase" evidence="1">
    <location>
        <begin position="10"/>
        <end position="164"/>
    </location>
</feature>
<keyword evidence="3" id="KW-1185">Reference proteome</keyword>
<reference evidence="2 3" key="1">
    <citation type="submission" date="2017-11" db="EMBL/GenBank/DDBJ databases">
        <title>Genomic Encyclopedia of Archaeal and Bacterial Type Strains, Phase II (KMG-II): From Individual Species to Whole Genera.</title>
        <authorList>
            <person name="Goeker M."/>
        </authorList>
    </citation>
    <scope>NUCLEOTIDE SEQUENCE [LARGE SCALE GENOMIC DNA]</scope>
    <source>
        <strain evidence="2 3">DSM 16400</strain>
    </source>
</reference>
<dbReference type="SUPFAM" id="SSF55729">
    <property type="entry name" value="Acyl-CoA N-acyltransferases (Nat)"/>
    <property type="match status" value="1"/>
</dbReference>
<dbReference type="Pfam" id="PF13673">
    <property type="entry name" value="Acetyltransf_10"/>
    <property type="match status" value="1"/>
</dbReference>
<dbReference type="InterPro" id="IPR016181">
    <property type="entry name" value="Acyl_CoA_acyltransferase"/>
</dbReference>
<sequence>MPHTTTQPAIQLRTFLTADAHATLAVFLDAITVTAAVDYSPEQIAAWARPQERELSAWAQAMVNRNSVVALVDNEIAGFSDVDDSGFIDMMFVSPQYSRKGVASALLKHNELAAREHGAIALTANVSITARPLFASRGFSTDAEQHLLIHGIRMTNYRMSKQLDSA</sequence>
<dbReference type="GO" id="GO:0016747">
    <property type="term" value="F:acyltransferase activity, transferring groups other than amino-acyl groups"/>
    <property type="evidence" value="ECO:0007669"/>
    <property type="project" value="InterPro"/>
</dbReference>
<dbReference type="CDD" id="cd04301">
    <property type="entry name" value="NAT_SF"/>
    <property type="match status" value="1"/>
</dbReference>
<dbReference type="OrthoDB" id="9812192at2"/>
<name>A0A2M9D5F2_9MICO</name>
<proteinExistence type="predicted"/>
<dbReference type="RefSeq" id="WP_100387681.1">
    <property type="nucleotide sequence ID" value="NZ_BMZU01000001.1"/>
</dbReference>
<dbReference type="AlphaFoldDB" id="A0A2M9D5F2"/>
<dbReference type="PROSITE" id="PS51186">
    <property type="entry name" value="GNAT"/>
    <property type="match status" value="1"/>
</dbReference>
<evidence type="ECO:0000313" key="3">
    <source>
        <dbReference type="Proteomes" id="UP000231742"/>
    </source>
</evidence>
<dbReference type="InterPro" id="IPR000182">
    <property type="entry name" value="GNAT_dom"/>
</dbReference>
<dbReference type="InterPro" id="IPR052564">
    <property type="entry name" value="N-acetyltrans/Recomb-assoc"/>
</dbReference>
<comment type="caution">
    <text evidence="2">The sequence shown here is derived from an EMBL/GenBank/DDBJ whole genome shotgun (WGS) entry which is preliminary data.</text>
</comment>
<accession>A0A2M9D5F2</accession>
<evidence type="ECO:0000313" key="2">
    <source>
        <dbReference type="EMBL" id="PJJ80947.1"/>
    </source>
</evidence>
<dbReference type="PANTHER" id="PTHR43451">
    <property type="entry name" value="ACETYLTRANSFERASE (GNAT) FAMILY PROTEIN"/>
    <property type="match status" value="1"/>
</dbReference>
<dbReference type="Proteomes" id="UP000231742">
    <property type="component" value="Unassembled WGS sequence"/>
</dbReference>
<gene>
    <name evidence="2" type="ORF">CLV85_0114</name>
</gene>
<protein>
    <submittedName>
        <fullName evidence="2">Putative acetyltransferase</fullName>
    </submittedName>
</protein>